<sequence>MWNINEEEKPCSHSSVAYTEVVKHTLVKTHHPISNSRIQSINDFEIAKTKETKVPAYKCLDCGEIIETRSKVDQFSKTNEFDYGYSQRASTGTTYGLYGQQSIALGRNSVALGYTSCATTGQYNIAIGAGAGMKYAGDYSPTNYTTRSITDKEINMGFLDDMSEALENAENRQEKAMKNYENKQFKLDRIAEKVRALRRNMLTGENSLTSEIDKIKAEYDQIVNRQEATQKQAQQQFRSSSKLNSPPPPPPFPQKRKEGMPYDAGSDRGYQYTNKVVVQPNKENDPNIDGIEYMKIMFRGLDVEEKTYNDIKYVDFIFYKPVDQEDSKLNLVEKGDVLEWIKVPKNK</sequence>
<feature type="region of interest" description="Disordered" evidence="1">
    <location>
        <begin position="227"/>
        <end position="266"/>
    </location>
</feature>
<protein>
    <submittedName>
        <fullName evidence="2">Uncharacterized protein</fullName>
    </submittedName>
</protein>
<proteinExistence type="predicted"/>
<gene>
    <name evidence="2" type="ORF">S01H1_03467</name>
</gene>
<dbReference type="EMBL" id="BARS01001888">
    <property type="protein sequence ID" value="GAF77783.1"/>
    <property type="molecule type" value="Genomic_DNA"/>
</dbReference>
<reference evidence="2" key="1">
    <citation type="journal article" date="2014" name="Front. Microbiol.">
        <title>High frequency of phylogenetically diverse reductive dehalogenase-homologous genes in deep subseafloor sedimentary metagenomes.</title>
        <authorList>
            <person name="Kawai M."/>
            <person name="Futagami T."/>
            <person name="Toyoda A."/>
            <person name="Takaki Y."/>
            <person name="Nishi S."/>
            <person name="Hori S."/>
            <person name="Arai W."/>
            <person name="Tsubouchi T."/>
            <person name="Morono Y."/>
            <person name="Uchiyama I."/>
            <person name="Ito T."/>
            <person name="Fujiyama A."/>
            <person name="Inagaki F."/>
            <person name="Takami H."/>
        </authorList>
    </citation>
    <scope>NUCLEOTIDE SEQUENCE</scope>
    <source>
        <strain evidence="2">Expedition CK06-06</strain>
    </source>
</reference>
<evidence type="ECO:0000313" key="2">
    <source>
        <dbReference type="EMBL" id="GAF77783.1"/>
    </source>
</evidence>
<name>X0S9R3_9ZZZZ</name>
<feature type="compositionally biased region" description="Low complexity" evidence="1">
    <location>
        <begin position="227"/>
        <end position="236"/>
    </location>
</feature>
<organism evidence="2">
    <name type="scientific">marine sediment metagenome</name>
    <dbReference type="NCBI Taxonomy" id="412755"/>
    <lineage>
        <taxon>unclassified sequences</taxon>
        <taxon>metagenomes</taxon>
        <taxon>ecological metagenomes</taxon>
    </lineage>
</organism>
<comment type="caution">
    <text evidence="2">The sequence shown here is derived from an EMBL/GenBank/DDBJ whole genome shotgun (WGS) entry which is preliminary data.</text>
</comment>
<accession>X0S9R3</accession>
<feature type="non-terminal residue" evidence="2">
    <location>
        <position position="347"/>
    </location>
</feature>
<dbReference type="AlphaFoldDB" id="X0S9R3"/>
<evidence type="ECO:0000256" key="1">
    <source>
        <dbReference type="SAM" id="MobiDB-lite"/>
    </source>
</evidence>